<dbReference type="GO" id="GO:0045943">
    <property type="term" value="P:positive regulation of transcription by RNA polymerase I"/>
    <property type="evidence" value="ECO:0007669"/>
    <property type="project" value="TreeGrafter"/>
</dbReference>
<feature type="region of interest" description="Disordered" evidence="1">
    <location>
        <begin position="299"/>
        <end position="328"/>
    </location>
</feature>
<dbReference type="AlphaFoldDB" id="A0A507DKH5"/>
<feature type="compositionally biased region" description="Polar residues" evidence="1">
    <location>
        <begin position="319"/>
        <end position="328"/>
    </location>
</feature>
<evidence type="ECO:0000313" key="4">
    <source>
        <dbReference type="Proteomes" id="UP000320475"/>
    </source>
</evidence>
<dbReference type="PANTHER" id="PTHR28291">
    <property type="entry name" value="CTD KINASE SUBUNIT GAMMA"/>
    <property type="match status" value="1"/>
</dbReference>
<dbReference type="InterPro" id="IPR042326">
    <property type="entry name" value="Ctk3"/>
</dbReference>
<dbReference type="VEuPathDB" id="FungiDB:SeMB42_g04451"/>
<feature type="region of interest" description="Disordered" evidence="1">
    <location>
        <begin position="230"/>
        <end position="249"/>
    </location>
</feature>
<evidence type="ECO:0000256" key="1">
    <source>
        <dbReference type="SAM" id="MobiDB-lite"/>
    </source>
</evidence>
<dbReference type="PANTHER" id="PTHR28291:SF1">
    <property type="entry name" value="CTD KINASE SUBUNIT GAMMA"/>
    <property type="match status" value="1"/>
</dbReference>
<accession>A0A507DKH5</accession>
<proteinExistence type="predicted"/>
<dbReference type="EMBL" id="QEAM01000002">
    <property type="protein sequence ID" value="TPX51687.1"/>
    <property type="molecule type" value="Genomic_DNA"/>
</dbReference>
<comment type="caution">
    <text evidence="3">The sequence shown here is derived from an EMBL/GenBank/DDBJ whole genome shotgun (WGS) entry which is preliminary data.</text>
</comment>
<feature type="compositionally biased region" description="Low complexity" evidence="1">
    <location>
        <begin position="235"/>
        <end position="249"/>
    </location>
</feature>
<dbReference type="Pfam" id="PF12243">
    <property type="entry name" value="CTK3"/>
    <property type="match status" value="1"/>
</dbReference>
<name>A0A507DKH5_9FUNG</name>
<dbReference type="Proteomes" id="UP000320475">
    <property type="component" value="Unassembled WGS sequence"/>
</dbReference>
<dbReference type="InterPro" id="IPR008942">
    <property type="entry name" value="ENTH_VHS"/>
</dbReference>
<sequence length="328" mass="37190">MSDDERTLAYQDDFMAVTAFTELLTSLDAHKQKRLHETVRFAMTNAHFANDLLEELLKCIDDHSNDHQKRLAMLLLVDRLMKLSNDKMNKAADTPDCAVYVERLMSELGKLVCLLVPGPDVIATTVRKVLQGWRKSLSTHYEHYRAEFDEAEAYLKTQESASTALQIPDDTQHLINSLFRPQQQRGGIGNEEHKREHAEIQRKIEEDRDRHKRVREESWVRPDFPDPYSDGEWWNNSSSSSNSSAGISSSKTSIVLSNVETGPGQMEFADLWMADVNTLKSTFWDQLAVEARRAEADLDNDSPTGNCSGVGGIIDTRSSRSNTTPMRD</sequence>
<dbReference type="Gene3D" id="1.25.40.90">
    <property type="match status" value="1"/>
</dbReference>
<dbReference type="InterPro" id="IPR024638">
    <property type="entry name" value="Ctk3_N"/>
</dbReference>
<evidence type="ECO:0000259" key="2">
    <source>
        <dbReference type="Pfam" id="PF12243"/>
    </source>
</evidence>
<feature type="domain" description="CTD kinase subunit gamma Ctk3 N-terminal" evidence="2">
    <location>
        <begin position="12"/>
        <end position="135"/>
    </location>
</feature>
<reference evidence="3 4" key="1">
    <citation type="journal article" date="2019" name="Sci. Rep.">
        <title>Comparative genomics of chytrid fungi reveal insights into the obligate biotrophic and pathogenic lifestyle of Synchytrium endobioticum.</title>
        <authorList>
            <person name="van de Vossenberg B.T.L.H."/>
            <person name="Warris S."/>
            <person name="Nguyen H.D.T."/>
            <person name="van Gent-Pelzer M.P.E."/>
            <person name="Joly D.L."/>
            <person name="van de Geest H.C."/>
            <person name="Bonants P.J.M."/>
            <person name="Smith D.S."/>
            <person name="Levesque C.A."/>
            <person name="van der Lee T.A.J."/>
        </authorList>
    </citation>
    <scope>NUCLEOTIDE SEQUENCE [LARGE SCALE GENOMIC DNA]</scope>
    <source>
        <strain evidence="3 4">LEV6574</strain>
    </source>
</reference>
<protein>
    <recommendedName>
        <fullName evidence="2">CTD kinase subunit gamma Ctk3 N-terminal domain-containing protein</fullName>
    </recommendedName>
</protein>
<gene>
    <name evidence="3" type="ORF">SeLEV6574_g00155</name>
</gene>
<evidence type="ECO:0000313" key="3">
    <source>
        <dbReference type="EMBL" id="TPX51687.1"/>
    </source>
</evidence>
<dbReference type="OrthoDB" id="21266at2759"/>
<feature type="region of interest" description="Disordered" evidence="1">
    <location>
        <begin position="182"/>
        <end position="216"/>
    </location>
</feature>
<dbReference type="GO" id="GO:0070692">
    <property type="term" value="C:CTDK-1 complex"/>
    <property type="evidence" value="ECO:0007669"/>
    <property type="project" value="InterPro"/>
</dbReference>
<dbReference type="GO" id="GO:0032786">
    <property type="term" value="P:positive regulation of DNA-templated transcription, elongation"/>
    <property type="evidence" value="ECO:0007669"/>
    <property type="project" value="InterPro"/>
</dbReference>
<organism evidence="3 4">
    <name type="scientific">Synchytrium endobioticum</name>
    <dbReference type="NCBI Taxonomy" id="286115"/>
    <lineage>
        <taxon>Eukaryota</taxon>
        <taxon>Fungi</taxon>
        <taxon>Fungi incertae sedis</taxon>
        <taxon>Chytridiomycota</taxon>
        <taxon>Chytridiomycota incertae sedis</taxon>
        <taxon>Chytridiomycetes</taxon>
        <taxon>Synchytriales</taxon>
        <taxon>Synchytriaceae</taxon>
        <taxon>Synchytrium</taxon>
    </lineage>
</organism>
<feature type="compositionally biased region" description="Basic and acidic residues" evidence="1">
    <location>
        <begin position="190"/>
        <end position="216"/>
    </location>
</feature>